<dbReference type="GO" id="GO:0004867">
    <property type="term" value="F:serine-type endopeptidase inhibitor activity"/>
    <property type="evidence" value="ECO:0007669"/>
    <property type="project" value="UniProtKB-KW"/>
</dbReference>
<keyword evidence="6" id="KW-1185">Reference proteome</keyword>
<accession>A0A914WJ14</accession>
<reference evidence="7" key="1">
    <citation type="submission" date="2022-11" db="UniProtKB">
        <authorList>
            <consortium name="WormBaseParasite"/>
        </authorList>
    </citation>
    <scope>IDENTIFICATION</scope>
</reference>
<feature type="chain" id="PRO_5037069621" evidence="4">
    <location>
        <begin position="20"/>
        <end position="271"/>
    </location>
</feature>
<sequence>MRRLYSAVYLLCALVCLSAAHLPLNTGFEGLMDALWAKEECEKFASHQNWTIIAASECVRRKCNYPREMCVEHMAMAFSDKGRKRRCLRVPKDCYRAVFGDASDSAASFQESEPTLHESIDSDVLYEQEVGHQQACSQPWDSGTTCRSNMRGYQYFFDGRLGYCTRMPYLGCGGNGNRFATLQECISRCGARRSGRLDNASKSVLESDQYRPPRCRMEKLTGHQNCAEAGLRRKFYFDQRAGDCNMFFWAGCQGNNNRFDSIDECRSVCRV</sequence>
<evidence type="ECO:0000256" key="3">
    <source>
        <dbReference type="ARBA" id="ARBA00023157"/>
    </source>
</evidence>
<dbReference type="Proteomes" id="UP000887566">
    <property type="component" value="Unplaced"/>
</dbReference>
<dbReference type="Pfam" id="PF00014">
    <property type="entry name" value="Kunitz_BPTI"/>
    <property type="match status" value="2"/>
</dbReference>
<evidence type="ECO:0000256" key="2">
    <source>
        <dbReference type="ARBA" id="ARBA00022900"/>
    </source>
</evidence>
<dbReference type="GO" id="GO:0005615">
    <property type="term" value="C:extracellular space"/>
    <property type="evidence" value="ECO:0007669"/>
    <property type="project" value="TreeGrafter"/>
</dbReference>
<dbReference type="InterPro" id="IPR020901">
    <property type="entry name" value="Prtase_inh_Kunz-CS"/>
</dbReference>
<dbReference type="PROSITE" id="PS50279">
    <property type="entry name" value="BPTI_KUNITZ_2"/>
    <property type="match status" value="2"/>
</dbReference>
<dbReference type="InterPro" id="IPR050098">
    <property type="entry name" value="TFPI/VKTCI-like"/>
</dbReference>
<dbReference type="SMART" id="SM00131">
    <property type="entry name" value="KU"/>
    <property type="match status" value="2"/>
</dbReference>
<evidence type="ECO:0000256" key="1">
    <source>
        <dbReference type="ARBA" id="ARBA00022690"/>
    </source>
</evidence>
<name>A0A914WJ14_9BILA</name>
<dbReference type="PANTHER" id="PTHR10083">
    <property type="entry name" value="KUNITZ-TYPE PROTEASE INHIBITOR-RELATED"/>
    <property type="match status" value="1"/>
</dbReference>
<feature type="signal peptide" evidence="4">
    <location>
        <begin position="1"/>
        <end position="19"/>
    </location>
</feature>
<dbReference type="WBParaSite" id="PSAMB.scaffold416size52110.g5625.t1">
    <property type="protein sequence ID" value="PSAMB.scaffold416size52110.g5625.t1"/>
    <property type="gene ID" value="PSAMB.scaffold416size52110.g5625"/>
</dbReference>
<evidence type="ECO:0000313" key="6">
    <source>
        <dbReference type="Proteomes" id="UP000887566"/>
    </source>
</evidence>
<dbReference type="PANTHER" id="PTHR10083:SF374">
    <property type="entry name" value="BPTI_KUNITZ INHIBITOR DOMAIN-CONTAINING PROTEIN"/>
    <property type="match status" value="1"/>
</dbReference>
<keyword evidence="1" id="KW-0646">Protease inhibitor</keyword>
<dbReference type="CDD" id="cd00109">
    <property type="entry name" value="Kunitz-type"/>
    <property type="match status" value="1"/>
</dbReference>
<proteinExistence type="predicted"/>
<protein>
    <submittedName>
        <fullName evidence="7">BPTI/Kunitz inhibitor domain-containing protein</fullName>
    </submittedName>
</protein>
<keyword evidence="3" id="KW-1015">Disulfide bond</keyword>
<evidence type="ECO:0000259" key="5">
    <source>
        <dbReference type="PROSITE" id="PS50279"/>
    </source>
</evidence>
<dbReference type="Gene3D" id="4.10.410.10">
    <property type="entry name" value="Pancreatic trypsin inhibitor Kunitz domain"/>
    <property type="match status" value="2"/>
</dbReference>
<dbReference type="InterPro" id="IPR002223">
    <property type="entry name" value="Kunitz_BPTI"/>
</dbReference>
<dbReference type="SUPFAM" id="SSF57362">
    <property type="entry name" value="BPTI-like"/>
    <property type="match status" value="2"/>
</dbReference>
<organism evidence="6 7">
    <name type="scientific">Plectus sambesii</name>
    <dbReference type="NCBI Taxonomy" id="2011161"/>
    <lineage>
        <taxon>Eukaryota</taxon>
        <taxon>Metazoa</taxon>
        <taxon>Ecdysozoa</taxon>
        <taxon>Nematoda</taxon>
        <taxon>Chromadorea</taxon>
        <taxon>Plectida</taxon>
        <taxon>Plectina</taxon>
        <taxon>Plectoidea</taxon>
        <taxon>Plectidae</taxon>
        <taxon>Plectus</taxon>
    </lineage>
</organism>
<dbReference type="AlphaFoldDB" id="A0A914WJ14"/>
<dbReference type="InterPro" id="IPR036880">
    <property type="entry name" value="Kunitz_BPTI_sf"/>
</dbReference>
<evidence type="ECO:0000256" key="4">
    <source>
        <dbReference type="SAM" id="SignalP"/>
    </source>
</evidence>
<keyword evidence="4" id="KW-0732">Signal</keyword>
<keyword evidence="2" id="KW-0722">Serine protease inhibitor</keyword>
<feature type="domain" description="BPTI/Kunitz inhibitor" evidence="5">
    <location>
        <begin position="136"/>
        <end position="189"/>
    </location>
</feature>
<evidence type="ECO:0000313" key="7">
    <source>
        <dbReference type="WBParaSite" id="PSAMB.scaffold416size52110.g5625.t1"/>
    </source>
</evidence>
<feature type="domain" description="BPTI/Kunitz inhibitor" evidence="5">
    <location>
        <begin position="215"/>
        <end position="269"/>
    </location>
</feature>
<dbReference type="PROSITE" id="PS00280">
    <property type="entry name" value="BPTI_KUNITZ_1"/>
    <property type="match status" value="1"/>
</dbReference>